<gene>
    <name evidence="2" type="ORF">E3O19_05360</name>
</gene>
<dbReference type="AlphaFoldDB" id="A0A4R8WUN1"/>
<keyword evidence="3" id="KW-1185">Reference proteome</keyword>
<dbReference type="OrthoDB" id="5112618at2"/>
<sequence length="219" mass="23202">MNQRFTVTGLALAVILLSGGAQSPATPSPATTATVDTAIPLPLPTADVASAIQLKIIADQQQAQLRENLLDAVPGFTFPDVAFVRYTTLENWAEVTAECMNALGVEAVASADGGLGGHVSPENADATALATYTCGTQYPNDPKFMVPLNESQVRYIYAYDTTELTTCLEAAGIEVDPPETLENFLAEYPHGPAWRVSAHVGSSPLAARQCPQTPPHLYD</sequence>
<evidence type="ECO:0000256" key="1">
    <source>
        <dbReference type="SAM" id="SignalP"/>
    </source>
</evidence>
<evidence type="ECO:0000313" key="2">
    <source>
        <dbReference type="EMBL" id="TFC17922.1"/>
    </source>
</evidence>
<reference evidence="2 3" key="1">
    <citation type="submission" date="2019-03" db="EMBL/GenBank/DDBJ databases">
        <title>Genomics of glacier-inhabiting Cryobacterium strains.</title>
        <authorList>
            <person name="Liu Q."/>
            <person name="Xin Y.-H."/>
        </authorList>
    </citation>
    <scope>NUCLEOTIDE SEQUENCE [LARGE SCALE GENOMIC DNA]</scope>
    <source>
        <strain evidence="2 3">MDT1-3</strain>
    </source>
</reference>
<protein>
    <submittedName>
        <fullName evidence="2">Uncharacterized protein</fullName>
    </submittedName>
</protein>
<organism evidence="2 3">
    <name type="scientific">Cryobacterium algoritolerans</name>
    <dbReference type="NCBI Taxonomy" id="1259184"/>
    <lineage>
        <taxon>Bacteria</taxon>
        <taxon>Bacillati</taxon>
        <taxon>Actinomycetota</taxon>
        <taxon>Actinomycetes</taxon>
        <taxon>Micrococcales</taxon>
        <taxon>Microbacteriaceae</taxon>
        <taxon>Cryobacterium</taxon>
    </lineage>
</organism>
<name>A0A4R8WUN1_9MICO</name>
<proteinExistence type="predicted"/>
<keyword evidence="1" id="KW-0732">Signal</keyword>
<dbReference type="RefSeq" id="WP_134565913.1">
    <property type="nucleotide sequence ID" value="NZ_SOFP01000027.1"/>
</dbReference>
<evidence type="ECO:0000313" key="3">
    <source>
        <dbReference type="Proteomes" id="UP000298412"/>
    </source>
</evidence>
<feature type="signal peptide" evidence="1">
    <location>
        <begin position="1"/>
        <end position="23"/>
    </location>
</feature>
<accession>A0A4R8WUN1</accession>
<feature type="chain" id="PRO_5038349646" evidence="1">
    <location>
        <begin position="24"/>
        <end position="219"/>
    </location>
</feature>
<dbReference type="EMBL" id="SOFP01000027">
    <property type="protein sequence ID" value="TFC17922.1"/>
    <property type="molecule type" value="Genomic_DNA"/>
</dbReference>
<comment type="caution">
    <text evidence="2">The sequence shown here is derived from an EMBL/GenBank/DDBJ whole genome shotgun (WGS) entry which is preliminary data.</text>
</comment>
<dbReference type="Proteomes" id="UP000298412">
    <property type="component" value="Unassembled WGS sequence"/>
</dbReference>